<organism evidence="4 5">
    <name type="scientific">Iris pallida</name>
    <name type="common">Sweet iris</name>
    <dbReference type="NCBI Taxonomy" id="29817"/>
    <lineage>
        <taxon>Eukaryota</taxon>
        <taxon>Viridiplantae</taxon>
        <taxon>Streptophyta</taxon>
        <taxon>Embryophyta</taxon>
        <taxon>Tracheophyta</taxon>
        <taxon>Spermatophyta</taxon>
        <taxon>Magnoliopsida</taxon>
        <taxon>Liliopsida</taxon>
        <taxon>Asparagales</taxon>
        <taxon>Iridaceae</taxon>
        <taxon>Iridoideae</taxon>
        <taxon>Irideae</taxon>
        <taxon>Iris</taxon>
    </lineage>
</organism>
<dbReference type="GO" id="GO:0030422">
    <property type="term" value="P:siRNA processing"/>
    <property type="evidence" value="ECO:0007669"/>
    <property type="project" value="TreeGrafter"/>
</dbReference>
<keyword evidence="1 2" id="KW-0694">RNA-binding</keyword>
<dbReference type="InterPro" id="IPR035979">
    <property type="entry name" value="RBD_domain_sf"/>
</dbReference>
<keyword evidence="5" id="KW-1185">Reference proteome</keyword>
<dbReference type="Pfam" id="PF05183">
    <property type="entry name" value="RdRP"/>
    <property type="match status" value="1"/>
</dbReference>
<dbReference type="EC" id="2.7.7.48" evidence="2"/>
<feature type="domain" description="RRM" evidence="3">
    <location>
        <begin position="13"/>
        <end position="78"/>
    </location>
</feature>
<dbReference type="InterPro" id="IPR058751">
    <property type="entry name" value="RDRP_helical"/>
</dbReference>
<dbReference type="InterPro" id="IPR007855">
    <property type="entry name" value="RDRP"/>
</dbReference>
<dbReference type="InterPro" id="IPR012677">
    <property type="entry name" value="Nucleotide-bd_a/b_plait_sf"/>
</dbReference>
<sequence>MGSGRAAPTATRPTVRVTNVPPTATARELFDFFDAAVGSAYACDIASSRRDWRSRGSGRVQFDSLPAASEALRLSAEGALRFLSTHLLLLDSRDDIVPRPFRSRGILEGAVVRLGDLAEEDAMEVLGEWGGVRVEVMAERERLAVFLEDGGEGYKLEIMFSDIVSSRGCRLNGGDKSNAVLLQLKYAPRIYRKMTGATLNSKVSSVRFHFCKEDLQFIWVRESDFSASSIIGRSCYLCLELADECLSSYILNTLPFSGQLGDLFLVQGELLYSSPKLVPIVSCQSDCTVPFEVLFQINSLVHMQKISSAQVTTYLFDMLSKLTLDTALEILMKMQRLESTCYKPLEFIRVSVGRRQSLSTKKVIHGDNLMSCHRVLVTPSRVYFLGPELEKWNYVVKHVVKKYSGHASDFLRVSFVDEDLSKLPPETISTRLEQNIFSKPYRTGICDRILSVLRDGISIGSKHFEFLAFSASQLRDNSVWMFASNDHVSAEHIREWMGNFSEIRSVSKCAARMGQLFSSSTQTVDVRPYEVEDIEDVEVTTGGIKYCFSDGIGKISQNFARQVAQKCGLSSVPSAFQIRYGGYKGVVAVDRTSFKKLSLRPSMSKFKSDNKMLNITNWSKYSPCFLNREIVTLLTTLGIDDEIFELMQHEHIHLLDDMLTDRATALTVLHRMSGSEIKAAVKMLENKYEPSSEPYLLMMLKSYREHLLSEIRSRCRIFVPKGRILIGCMDEIGTLDYGQVYLRVTMTEEELQCENQPFFEKITNSSAVVVGKVVVTKNPCLHPGDIRVLQAVYDAKLDGMGSSDCLIFPRKGQRPHPNECSGGDLDGDQYFVCWDARLIPQKTDEPMDYIGRRQRLMDHKVTLEA</sequence>
<dbReference type="PROSITE" id="PS50102">
    <property type="entry name" value="RRM"/>
    <property type="match status" value="1"/>
</dbReference>
<comment type="caution">
    <text evidence="4">The sequence shown here is derived from an EMBL/GenBank/DDBJ whole genome shotgun (WGS) entry which is preliminary data.</text>
</comment>
<accession>A0AAX6F7F9</accession>
<proteinExistence type="inferred from homology"/>
<dbReference type="InterPro" id="IPR057590">
    <property type="entry name" value="PH_RDR1/2-like"/>
</dbReference>
<reference evidence="4" key="2">
    <citation type="submission" date="2023-04" db="EMBL/GenBank/DDBJ databases">
        <authorList>
            <person name="Bruccoleri R.E."/>
            <person name="Oakeley E.J."/>
            <person name="Faust A.-M."/>
            <person name="Dessus-Babus S."/>
            <person name="Altorfer M."/>
            <person name="Burckhardt D."/>
            <person name="Oertli M."/>
            <person name="Naumann U."/>
            <person name="Petersen F."/>
            <person name="Wong J."/>
        </authorList>
    </citation>
    <scope>NUCLEOTIDE SEQUENCE</scope>
    <source>
        <strain evidence="4">GSM-AAB239-AS_SAM_17_03QT</strain>
        <tissue evidence="4">Leaf</tissue>
    </source>
</reference>
<reference evidence="4" key="1">
    <citation type="journal article" date="2023" name="GigaByte">
        <title>Genome assembly of the bearded iris, Iris pallida Lam.</title>
        <authorList>
            <person name="Bruccoleri R.E."/>
            <person name="Oakeley E.J."/>
            <person name="Faust A.M.E."/>
            <person name="Altorfer M."/>
            <person name="Dessus-Babus S."/>
            <person name="Burckhardt D."/>
            <person name="Oertli M."/>
            <person name="Naumann U."/>
            <person name="Petersen F."/>
            <person name="Wong J."/>
        </authorList>
    </citation>
    <scope>NUCLEOTIDE SEQUENCE</scope>
    <source>
        <strain evidence="4">GSM-AAB239-AS_SAM_17_03QT</strain>
    </source>
</reference>
<evidence type="ECO:0000256" key="2">
    <source>
        <dbReference type="RuleBase" id="RU363098"/>
    </source>
</evidence>
<comment type="catalytic activity">
    <reaction evidence="2">
        <text>RNA(n) + a ribonucleoside 5'-triphosphate = RNA(n+1) + diphosphate</text>
        <dbReference type="Rhea" id="RHEA:21248"/>
        <dbReference type="Rhea" id="RHEA-COMP:14527"/>
        <dbReference type="Rhea" id="RHEA-COMP:17342"/>
        <dbReference type="ChEBI" id="CHEBI:33019"/>
        <dbReference type="ChEBI" id="CHEBI:61557"/>
        <dbReference type="ChEBI" id="CHEBI:140395"/>
        <dbReference type="EC" id="2.7.7.48"/>
    </reaction>
</comment>
<name>A0AAX6F7F9_IRIPA</name>
<evidence type="ECO:0000313" key="4">
    <source>
        <dbReference type="EMBL" id="KAJ6812377.1"/>
    </source>
</evidence>
<dbReference type="GO" id="GO:0031380">
    <property type="term" value="C:nuclear RNA-directed RNA polymerase complex"/>
    <property type="evidence" value="ECO:0007669"/>
    <property type="project" value="TreeGrafter"/>
</dbReference>
<dbReference type="Gene3D" id="3.30.70.330">
    <property type="match status" value="1"/>
</dbReference>
<keyword evidence="2 4" id="KW-0696">RNA-directed RNA polymerase</keyword>
<dbReference type="EMBL" id="JANAVB010031215">
    <property type="protein sequence ID" value="KAJ6812377.1"/>
    <property type="molecule type" value="Genomic_DNA"/>
</dbReference>
<keyword evidence="2" id="KW-0943">RNA-mediated gene silencing</keyword>
<protein>
    <recommendedName>
        <fullName evidence="2">RNA-dependent RNA polymerase</fullName>
        <ecNumber evidence="2">2.7.7.48</ecNumber>
    </recommendedName>
</protein>
<evidence type="ECO:0000313" key="5">
    <source>
        <dbReference type="Proteomes" id="UP001140949"/>
    </source>
</evidence>
<dbReference type="Pfam" id="PF26252">
    <property type="entry name" value="RdRP_helical"/>
    <property type="match status" value="1"/>
</dbReference>
<dbReference type="GO" id="GO:0003968">
    <property type="term" value="F:RNA-directed RNA polymerase activity"/>
    <property type="evidence" value="ECO:0007669"/>
    <property type="project" value="UniProtKB-KW"/>
</dbReference>
<evidence type="ECO:0000256" key="1">
    <source>
        <dbReference type="PROSITE-ProRule" id="PRU00176"/>
    </source>
</evidence>
<evidence type="ECO:0000259" key="3">
    <source>
        <dbReference type="PROSITE" id="PS50102"/>
    </source>
</evidence>
<dbReference type="PANTHER" id="PTHR23079">
    <property type="entry name" value="RNA-DEPENDENT RNA POLYMERASE"/>
    <property type="match status" value="1"/>
</dbReference>
<keyword evidence="2" id="KW-0808">Transferase</keyword>
<keyword evidence="2" id="KW-0548">Nucleotidyltransferase</keyword>
<dbReference type="SUPFAM" id="SSF54928">
    <property type="entry name" value="RNA-binding domain, RBD"/>
    <property type="match status" value="1"/>
</dbReference>
<comment type="similarity">
    <text evidence="2">Belongs to the RdRP family.</text>
</comment>
<gene>
    <name evidence="4" type="ORF">M6B38_149685</name>
</gene>
<dbReference type="Proteomes" id="UP001140949">
    <property type="component" value="Unassembled WGS sequence"/>
</dbReference>
<comment type="function">
    <text evidence="2">Probably involved in the RNA silencing pathway and required for the generation of small interfering RNAs (siRNAs).</text>
</comment>
<dbReference type="PANTHER" id="PTHR23079:SF5">
    <property type="entry name" value="RNA-DEPENDENT RNA POLYMERASE 2"/>
    <property type="match status" value="1"/>
</dbReference>
<dbReference type="Pfam" id="PF24823">
    <property type="entry name" value="PH_RDR2"/>
    <property type="match status" value="1"/>
</dbReference>
<dbReference type="AlphaFoldDB" id="A0AAX6F7F9"/>
<dbReference type="GO" id="GO:0003723">
    <property type="term" value="F:RNA binding"/>
    <property type="evidence" value="ECO:0007669"/>
    <property type="project" value="UniProtKB-UniRule"/>
</dbReference>
<dbReference type="InterPro" id="IPR057596">
    <property type="entry name" value="RDRP_core"/>
</dbReference>
<dbReference type="InterPro" id="IPR058763">
    <property type="entry name" value="RRM_RDR1/2-like"/>
</dbReference>
<dbReference type="InterPro" id="IPR000504">
    <property type="entry name" value="RRM_dom"/>
</dbReference>
<dbReference type="Pfam" id="PF26250">
    <property type="entry name" value="RRM_RdRP1_2"/>
    <property type="match status" value="1"/>
</dbReference>